<dbReference type="SUPFAM" id="SSF56281">
    <property type="entry name" value="Metallo-hydrolase/oxidoreductase"/>
    <property type="match status" value="1"/>
</dbReference>
<proteinExistence type="predicted"/>
<dbReference type="CDD" id="cd07713">
    <property type="entry name" value="DHPS-like_MBL-fold"/>
    <property type="match status" value="1"/>
</dbReference>
<protein>
    <submittedName>
        <fullName evidence="2">MBL fold metallo-hydrolase</fullName>
    </submittedName>
</protein>
<dbReference type="RefSeq" id="WP_185675172.1">
    <property type="nucleotide sequence ID" value="NZ_JACHVB010000020.1"/>
</dbReference>
<dbReference type="GO" id="GO:0016787">
    <property type="term" value="F:hydrolase activity"/>
    <property type="evidence" value="ECO:0007669"/>
    <property type="project" value="UniProtKB-KW"/>
</dbReference>
<dbReference type="InterPro" id="IPR001279">
    <property type="entry name" value="Metallo-B-lactamas"/>
</dbReference>
<dbReference type="Pfam" id="PF00753">
    <property type="entry name" value="Lactamase_B"/>
    <property type="match status" value="1"/>
</dbReference>
<feature type="domain" description="Metallo-beta-lactamase" evidence="1">
    <location>
        <begin position="23"/>
        <end position="248"/>
    </location>
</feature>
<dbReference type="SMART" id="SM00849">
    <property type="entry name" value="Lactamase_B"/>
    <property type="match status" value="1"/>
</dbReference>
<dbReference type="InterPro" id="IPR036866">
    <property type="entry name" value="RibonucZ/Hydroxyglut_hydro"/>
</dbReference>
<name>A0A842HD81_9BACT</name>
<evidence type="ECO:0000313" key="2">
    <source>
        <dbReference type="EMBL" id="MBC2594190.1"/>
    </source>
</evidence>
<dbReference type="PANTHER" id="PTHR13754:SF13">
    <property type="entry name" value="METALLO-BETA-LACTAMASE SUPERFAMILY PROTEIN (AFU_ORTHOLOGUE AFUA_3G07630)"/>
    <property type="match status" value="1"/>
</dbReference>
<organism evidence="2 3">
    <name type="scientific">Ruficoccus amylovorans</name>
    <dbReference type="NCBI Taxonomy" id="1804625"/>
    <lineage>
        <taxon>Bacteria</taxon>
        <taxon>Pseudomonadati</taxon>
        <taxon>Verrucomicrobiota</taxon>
        <taxon>Opitutia</taxon>
        <taxon>Puniceicoccales</taxon>
        <taxon>Cerasicoccaceae</taxon>
        <taxon>Ruficoccus</taxon>
    </lineage>
</organism>
<dbReference type="Proteomes" id="UP000546464">
    <property type="component" value="Unassembled WGS sequence"/>
</dbReference>
<keyword evidence="3" id="KW-1185">Reference proteome</keyword>
<dbReference type="PANTHER" id="PTHR13754">
    <property type="entry name" value="METALLO-BETA-LACTAMASE SUPERFAMILY PROTEIN"/>
    <property type="match status" value="1"/>
</dbReference>
<reference evidence="2 3" key="1">
    <citation type="submission" date="2020-07" db="EMBL/GenBank/DDBJ databases">
        <authorList>
            <person name="Feng X."/>
        </authorList>
    </citation>
    <scope>NUCLEOTIDE SEQUENCE [LARGE SCALE GENOMIC DNA]</scope>
    <source>
        <strain evidence="2 3">JCM31066</strain>
    </source>
</reference>
<sequence length="280" mass="30280">MAEIRLTLLTENTAKGRKILGEHGLAYWIETPAGNVLFDTGQGQTLFHNAALCGADLAQTAAVVLSHGHFDHTGGLEQVLDAAPAASVYFHPDAILPRYSAAPAGGTRTVAVPFMHNGGVLKKAATVRYTRQPTPILGGLVATGEVPRHYADEDTGGDFFLDADGHRRDPINDDQSLYFESTEGLVLILGCAHAGVVNTLHHVARLTGTQRIHAVIGGMHLLYADPARLERTYAAFRDYDVRLIAPCHCTGIRAVAGFWNHFPERCAEAHAGKRFTFRLP</sequence>
<evidence type="ECO:0000313" key="3">
    <source>
        <dbReference type="Proteomes" id="UP000546464"/>
    </source>
</evidence>
<evidence type="ECO:0000259" key="1">
    <source>
        <dbReference type="SMART" id="SM00849"/>
    </source>
</evidence>
<keyword evidence="2" id="KW-0378">Hydrolase</keyword>
<dbReference type="InterPro" id="IPR041712">
    <property type="entry name" value="DHPS-like_MBL-fold"/>
</dbReference>
<comment type="caution">
    <text evidence="2">The sequence shown here is derived from an EMBL/GenBank/DDBJ whole genome shotgun (WGS) entry which is preliminary data.</text>
</comment>
<dbReference type="AlphaFoldDB" id="A0A842HD81"/>
<accession>A0A842HD81</accession>
<dbReference type="InterPro" id="IPR052926">
    <property type="entry name" value="Metallo-beta-lactamase_dom"/>
</dbReference>
<dbReference type="GO" id="GO:0016740">
    <property type="term" value="F:transferase activity"/>
    <property type="evidence" value="ECO:0007669"/>
    <property type="project" value="TreeGrafter"/>
</dbReference>
<dbReference type="Gene3D" id="3.60.15.10">
    <property type="entry name" value="Ribonuclease Z/Hydroxyacylglutathione hydrolase-like"/>
    <property type="match status" value="1"/>
</dbReference>
<gene>
    <name evidence="2" type="ORF">H5P28_07935</name>
</gene>
<dbReference type="EMBL" id="JACHVB010000020">
    <property type="protein sequence ID" value="MBC2594190.1"/>
    <property type="molecule type" value="Genomic_DNA"/>
</dbReference>